<dbReference type="EMBL" id="FOXC01000012">
    <property type="protein sequence ID" value="SFP28677.1"/>
    <property type="molecule type" value="Genomic_DNA"/>
</dbReference>
<evidence type="ECO:0000256" key="4">
    <source>
        <dbReference type="ARBA" id="ARBA00022630"/>
    </source>
</evidence>
<comment type="cofactor">
    <cofactor evidence="1">
        <name>(6R)-5,10-methylene-5,6,7,8-tetrahydrofolate</name>
        <dbReference type="ChEBI" id="CHEBI:15636"/>
    </cofactor>
</comment>
<protein>
    <recommendedName>
        <fullName evidence="3">Deoxyribodipyrimidine photo-lyase</fullName>
        <ecNumber evidence="2">4.1.99.3</ecNumber>
    </recommendedName>
</protein>
<comment type="cofactor">
    <cofactor evidence="8">
        <name>FAD</name>
        <dbReference type="ChEBI" id="CHEBI:57692"/>
    </cofactor>
    <text evidence="8">Binds 1 FAD per subunit.</text>
</comment>
<comment type="catalytic activity">
    <reaction evidence="7">
        <text>cyclobutadipyrimidine (in DNA) = 2 pyrimidine residues (in DNA).</text>
        <dbReference type="EC" id="4.1.99.3"/>
    </reaction>
</comment>
<dbReference type="GO" id="GO:0003677">
    <property type="term" value="F:DNA binding"/>
    <property type="evidence" value="ECO:0007669"/>
    <property type="project" value="TreeGrafter"/>
</dbReference>
<dbReference type="InterPro" id="IPR014729">
    <property type="entry name" value="Rossmann-like_a/b/a_fold"/>
</dbReference>
<gene>
    <name evidence="12" type="primary">phrB</name>
    <name evidence="12" type="ORF">HHA03_10330</name>
    <name evidence="13" type="ORF">SAMN05421839_11263</name>
</gene>
<dbReference type="InterPro" id="IPR018394">
    <property type="entry name" value="DNA_photolyase_1_CS_C"/>
</dbReference>
<keyword evidence="5 8" id="KW-0274">FAD</keyword>
<feature type="site" description="Electron transfer via tryptophanyl radical" evidence="9">
    <location>
        <position position="369"/>
    </location>
</feature>
<evidence type="ECO:0000256" key="3">
    <source>
        <dbReference type="ARBA" id="ARBA00014046"/>
    </source>
</evidence>
<dbReference type="InterPro" id="IPR036155">
    <property type="entry name" value="Crypto/Photolyase_N_sf"/>
</dbReference>
<keyword evidence="4 8" id="KW-0285">Flavoprotein</keyword>
<evidence type="ECO:0000256" key="1">
    <source>
        <dbReference type="ARBA" id="ARBA00001932"/>
    </source>
</evidence>
<keyword evidence="6 10" id="KW-0157">Chromophore</keyword>
<dbReference type="Gene3D" id="1.10.579.10">
    <property type="entry name" value="DNA Cyclobutane Dipyrimidine Photolyase, subunit A, domain 3"/>
    <property type="match status" value="1"/>
</dbReference>
<evidence type="ECO:0000313" key="12">
    <source>
        <dbReference type="EMBL" id="GEM01501.1"/>
    </source>
</evidence>
<accession>A0A1I5P3W7</accession>
<evidence type="ECO:0000313" key="14">
    <source>
        <dbReference type="Proteomes" id="UP000242243"/>
    </source>
</evidence>
<dbReference type="FunFam" id="1.10.579.10:FF:000003">
    <property type="entry name" value="Deoxyribodipyrimidine photo-lyase"/>
    <property type="match status" value="1"/>
</dbReference>
<evidence type="ECO:0000256" key="10">
    <source>
        <dbReference type="RuleBase" id="RU004182"/>
    </source>
</evidence>
<dbReference type="STRING" id="306540.SAMN05421839_11263"/>
<dbReference type="Proteomes" id="UP000321547">
    <property type="component" value="Unassembled WGS sequence"/>
</dbReference>
<dbReference type="EC" id="4.1.99.3" evidence="2"/>
<dbReference type="GO" id="GO:0003904">
    <property type="term" value="F:deoxyribodipyrimidine photo-lyase activity"/>
    <property type="evidence" value="ECO:0007669"/>
    <property type="project" value="UniProtKB-EC"/>
</dbReference>
<dbReference type="InterPro" id="IPR005101">
    <property type="entry name" value="Cryptochr/Photolyase_FAD-bd"/>
</dbReference>
<dbReference type="SUPFAM" id="SSF52425">
    <property type="entry name" value="Cryptochrome/photolyase, N-terminal domain"/>
    <property type="match status" value="1"/>
</dbReference>
<feature type="domain" description="Photolyase/cryptochrome alpha/beta" evidence="11">
    <location>
        <begin position="1"/>
        <end position="123"/>
    </location>
</feature>
<dbReference type="PRINTS" id="PR00147">
    <property type="entry name" value="DNAPHOTLYASE"/>
</dbReference>
<dbReference type="GO" id="GO:0009416">
    <property type="term" value="P:response to light stimulus"/>
    <property type="evidence" value="ECO:0007669"/>
    <property type="project" value="TreeGrafter"/>
</dbReference>
<dbReference type="Pfam" id="PF00875">
    <property type="entry name" value="DNA_photolyase"/>
    <property type="match status" value="1"/>
</dbReference>
<feature type="binding site" evidence="8">
    <location>
        <begin position="359"/>
        <end position="361"/>
    </location>
    <ligand>
        <name>FAD</name>
        <dbReference type="ChEBI" id="CHEBI:57692"/>
    </ligand>
</feature>
<evidence type="ECO:0000256" key="5">
    <source>
        <dbReference type="ARBA" id="ARBA00022827"/>
    </source>
</evidence>
<dbReference type="Gene3D" id="3.40.50.620">
    <property type="entry name" value="HUPs"/>
    <property type="match status" value="1"/>
</dbReference>
<evidence type="ECO:0000256" key="8">
    <source>
        <dbReference type="PIRSR" id="PIRSR602081-1"/>
    </source>
</evidence>
<dbReference type="AlphaFoldDB" id="A0A1I5P3W7"/>
<reference evidence="12 15" key="2">
    <citation type="submission" date="2019-07" db="EMBL/GenBank/DDBJ databases">
        <title>Whole genome shotgun sequence of Halolactibacillus halophilus NBRC 100868.</title>
        <authorList>
            <person name="Hosoyama A."/>
            <person name="Uohara A."/>
            <person name="Ohji S."/>
            <person name="Ichikawa N."/>
        </authorList>
    </citation>
    <scope>NUCLEOTIDE SEQUENCE [LARGE SCALE GENOMIC DNA]</scope>
    <source>
        <strain evidence="12 15">NBRC 100868</strain>
    </source>
</reference>
<dbReference type="SUPFAM" id="SSF48173">
    <property type="entry name" value="Cryptochrome/photolyase FAD-binding domain"/>
    <property type="match status" value="1"/>
</dbReference>
<name>A0A1I5P3W7_9BACI</name>
<dbReference type="Gene3D" id="1.25.40.80">
    <property type="match status" value="1"/>
</dbReference>
<dbReference type="GO" id="GO:0000719">
    <property type="term" value="P:photoreactive repair"/>
    <property type="evidence" value="ECO:0007669"/>
    <property type="project" value="UniProtKB-ARBA"/>
</dbReference>
<dbReference type="InterPro" id="IPR006050">
    <property type="entry name" value="DNA_photolyase_N"/>
</dbReference>
<organism evidence="13 14">
    <name type="scientific">Halolactibacillus halophilus</name>
    <dbReference type="NCBI Taxonomy" id="306540"/>
    <lineage>
        <taxon>Bacteria</taxon>
        <taxon>Bacillati</taxon>
        <taxon>Bacillota</taxon>
        <taxon>Bacilli</taxon>
        <taxon>Bacillales</taxon>
        <taxon>Bacillaceae</taxon>
        <taxon>Halolactibacillus</taxon>
    </lineage>
</organism>
<comment type="similarity">
    <text evidence="10">Belongs to the DNA photolyase family.</text>
</comment>
<feature type="site" description="Electron transfer via tryptophanyl radical" evidence="9">
    <location>
        <position position="346"/>
    </location>
</feature>
<dbReference type="InterPro" id="IPR002081">
    <property type="entry name" value="Cryptochrome/DNA_photolyase_1"/>
</dbReference>
<dbReference type="InterPro" id="IPR036134">
    <property type="entry name" value="Crypto/Photolyase_FAD-like_sf"/>
</dbReference>
<dbReference type="GO" id="GO:0071949">
    <property type="term" value="F:FAD binding"/>
    <property type="evidence" value="ECO:0007669"/>
    <property type="project" value="TreeGrafter"/>
</dbReference>
<feature type="binding site" evidence="8">
    <location>
        <position position="209"/>
    </location>
    <ligand>
        <name>FAD</name>
        <dbReference type="ChEBI" id="CHEBI:57692"/>
    </ligand>
</feature>
<dbReference type="EMBL" id="BJWI01000011">
    <property type="protein sequence ID" value="GEM01501.1"/>
    <property type="molecule type" value="Genomic_DNA"/>
</dbReference>
<dbReference type="Proteomes" id="UP000242243">
    <property type="component" value="Unassembled WGS sequence"/>
</dbReference>
<dbReference type="PROSITE" id="PS00691">
    <property type="entry name" value="DNA_PHOTOLYASES_1_2"/>
    <property type="match status" value="1"/>
</dbReference>
<dbReference type="PANTHER" id="PTHR11455">
    <property type="entry name" value="CRYPTOCHROME"/>
    <property type="match status" value="1"/>
</dbReference>
<sequence length="465" mass="53997">MRTLVLFRRDFRLLDHPALTEATRDGEIAGGYIKEDTLTSAHDYWEMAHVVDVKQSLNDEGVPFLLGDAPVVDQVTAWCDQYDMDAVYFNRSYLQDEIEQEDNLIEVLESKGIVVKRFDSDVLAKPGTVLTGKGEYYKVFTPFYKALRQEKLIQPVKKPTDFSGLAIESSDISIDEPAWFKKLLKHFIPGEQAALKQLESFLHDALSHYSKRRDRPARKDTSRLSVYLAVGAISPRVIYQAVMAYDEAGPGMDSEKEAFIRQLMWRDFSYQQLYQHKEAEKKAMREEFDRFNWENNETDIERWKQGQTGYPLVDAGMRELYETGYMHNRVRMVVASFLVKHLLVDWRIGLQYFEETLLDHDRQNNALGWQWVMGSGFDASPYFRIFNPITQAEKFDPEGEYIKRYVPELRQLSGPALFRPFEASETELKRGGVVLGKDYKEPLVDHKAARERALMRYQDIKEASS</sequence>
<evidence type="ECO:0000256" key="9">
    <source>
        <dbReference type="PIRSR" id="PIRSR602081-2"/>
    </source>
</evidence>
<evidence type="ECO:0000256" key="2">
    <source>
        <dbReference type="ARBA" id="ARBA00013149"/>
    </source>
</evidence>
<feature type="binding site" evidence="8">
    <location>
        <begin position="221"/>
        <end position="225"/>
    </location>
    <ligand>
        <name>FAD</name>
        <dbReference type="ChEBI" id="CHEBI:57692"/>
    </ligand>
</feature>
<dbReference type="RefSeq" id="WP_089831470.1">
    <property type="nucleotide sequence ID" value="NZ_BJWI01000011.1"/>
</dbReference>
<proteinExistence type="inferred from homology"/>
<evidence type="ECO:0000256" key="6">
    <source>
        <dbReference type="ARBA" id="ARBA00022991"/>
    </source>
</evidence>
<keyword evidence="15" id="KW-1185">Reference proteome</keyword>
<evidence type="ECO:0000256" key="7">
    <source>
        <dbReference type="ARBA" id="ARBA00033999"/>
    </source>
</evidence>
<feature type="site" description="Electron transfer via tryptophanyl radical" evidence="9">
    <location>
        <position position="293"/>
    </location>
</feature>
<evidence type="ECO:0000313" key="13">
    <source>
        <dbReference type="EMBL" id="SFP28677.1"/>
    </source>
</evidence>
<evidence type="ECO:0000259" key="11">
    <source>
        <dbReference type="PROSITE" id="PS51645"/>
    </source>
</evidence>
<evidence type="ECO:0000313" key="15">
    <source>
        <dbReference type="Proteomes" id="UP000321547"/>
    </source>
</evidence>
<feature type="binding site" evidence="8">
    <location>
        <position position="259"/>
    </location>
    <ligand>
        <name>FAD</name>
        <dbReference type="ChEBI" id="CHEBI:57692"/>
    </ligand>
</feature>
<dbReference type="PROSITE" id="PS51645">
    <property type="entry name" value="PHR_CRY_ALPHA_BETA"/>
    <property type="match status" value="1"/>
</dbReference>
<keyword evidence="13" id="KW-0456">Lyase</keyword>
<dbReference type="PROSITE" id="PS00394">
    <property type="entry name" value="DNA_PHOTOLYASES_1_1"/>
    <property type="match status" value="1"/>
</dbReference>
<reference evidence="13 14" key="1">
    <citation type="submission" date="2016-10" db="EMBL/GenBank/DDBJ databases">
        <authorList>
            <person name="de Groot N.N."/>
        </authorList>
    </citation>
    <scope>NUCLEOTIDE SEQUENCE [LARGE SCALE GENOMIC DNA]</scope>
    <source>
        <strain evidence="13 14">DSM 17073</strain>
    </source>
</reference>
<dbReference type="Pfam" id="PF03441">
    <property type="entry name" value="FAD_binding_7"/>
    <property type="match status" value="1"/>
</dbReference>
<dbReference type="OrthoDB" id="9772484at2"/>
<dbReference type="PANTHER" id="PTHR11455:SF9">
    <property type="entry name" value="CRYPTOCHROME CIRCADIAN CLOCK 5 ISOFORM X1"/>
    <property type="match status" value="1"/>
</dbReference>